<dbReference type="AlphaFoldDB" id="A0A447KZM1"/>
<sequence length="140" mass="14653">MLGNLLSELQTKQIAPILATEPGSLFLRPKCCRGSLANLNPAHSRDGLDVLESGEVKPAEPVAGNDQFAVVVIQGLKAQKDPEALAAAKATLQQEGKPATAAIQGLAGGNMVQALSGAAAPYLAEHLLVRTQELLFKLNY</sequence>
<dbReference type="KEGG" id="sof:NCTC11214_04564"/>
<proteinExistence type="predicted"/>
<accession>A0A447KZM1</accession>
<gene>
    <name evidence="1" type="ORF">NCTC11214_04564</name>
</gene>
<dbReference type="EMBL" id="LR134117">
    <property type="protein sequence ID" value="VDZ63634.1"/>
    <property type="molecule type" value="Genomic_DNA"/>
</dbReference>
<protein>
    <submittedName>
        <fullName evidence="1">Uncharacterized protein</fullName>
    </submittedName>
</protein>
<reference evidence="1 2" key="1">
    <citation type="submission" date="2018-12" db="EMBL/GenBank/DDBJ databases">
        <authorList>
            <consortium name="Pathogen Informatics"/>
        </authorList>
    </citation>
    <scope>NUCLEOTIDE SEQUENCE [LARGE SCALE GENOMIC DNA]</scope>
    <source>
        <strain evidence="1 2">NCTC11214</strain>
    </source>
</reference>
<organism evidence="1 2">
    <name type="scientific">Serratia odorifera</name>
    <dbReference type="NCBI Taxonomy" id="618"/>
    <lineage>
        <taxon>Bacteria</taxon>
        <taxon>Pseudomonadati</taxon>
        <taxon>Pseudomonadota</taxon>
        <taxon>Gammaproteobacteria</taxon>
        <taxon>Enterobacterales</taxon>
        <taxon>Yersiniaceae</taxon>
        <taxon>Serratia</taxon>
    </lineage>
</organism>
<evidence type="ECO:0000313" key="1">
    <source>
        <dbReference type="EMBL" id="VDZ63634.1"/>
    </source>
</evidence>
<evidence type="ECO:0000313" key="2">
    <source>
        <dbReference type="Proteomes" id="UP000281391"/>
    </source>
</evidence>
<name>A0A447KZM1_SEROD</name>
<dbReference type="Proteomes" id="UP000281391">
    <property type="component" value="Chromosome"/>
</dbReference>